<keyword evidence="5" id="KW-1185">Reference proteome</keyword>
<evidence type="ECO:0000256" key="2">
    <source>
        <dbReference type="ARBA" id="ARBA00022803"/>
    </source>
</evidence>
<keyword evidence="3" id="KW-1133">Transmembrane helix</keyword>
<accession>A0ABW8JPB3</accession>
<feature type="transmembrane region" description="Helical" evidence="3">
    <location>
        <begin position="412"/>
        <end position="429"/>
    </location>
</feature>
<feature type="transmembrane region" description="Helical" evidence="3">
    <location>
        <begin position="127"/>
        <end position="149"/>
    </location>
</feature>
<evidence type="ECO:0000313" key="4">
    <source>
        <dbReference type="EMBL" id="MFK2901687.1"/>
    </source>
</evidence>
<feature type="transmembrane region" description="Helical" evidence="3">
    <location>
        <begin position="251"/>
        <end position="275"/>
    </location>
</feature>
<reference evidence="4 5" key="1">
    <citation type="submission" date="2020-10" db="EMBL/GenBank/DDBJ databases">
        <title>Phylogeny of dyella-like bacteria.</title>
        <authorList>
            <person name="Fu J."/>
        </authorList>
    </citation>
    <scope>NUCLEOTIDE SEQUENCE [LARGE SCALE GENOMIC DNA]</scope>
    <source>
        <strain evidence="4 5">JP1</strain>
    </source>
</reference>
<comment type="caution">
    <text evidence="4">The sequence shown here is derived from an EMBL/GenBank/DDBJ whole genome shotgun (WGS) entry which is preliminary data.</text>
</comment>
<protein>
    <recommendedName>
        <fullName evidence="6">Tetratricopeptide repeat protein</fullName>
    </recommendedName>
</protein>
<feature type="transmembrane region" description="Helical" evidence="3">
    <location>
        <begin position="192"/>
        <end position="209"/>
    </location>
</feature>
<keyword evidence="3" id="KW-0812">Transmembrane</keyword>
<keyword evidence="1" id="KW-0677">Repeat</keyword>
<name>A0ABW8JPB3_9GAMM</name>
<feature type="transmembrane region" description="Helical" evidence="3">
    <location>
        <begin position="7"/>
        <end position="26"/>
    </location>
</feature>
<dbReference type="PANTHER" id="PTHR44227:SF3">
    <property type="entry name" value="PROTEIN O-MANNOSYL-TRANSFERASE TMTC4"/>
    <property type="match status" value="1"/>
</dbReference>
<dbReference type="Proteomes" id="UP001620461">
    <property type="component" value="Unassembled WGS sequence"/>
</dbReference>
<proteinExistence type="predicted"/>
<dbReference type="InterPro" id="IPR052346">
    <property type="entry name" value="O-mannosyl-transferase_TMTC"/>
</dbReference>
<gene>
    <name evidence="4" type="ORF">ISP15_15215</name>
</gene>
<evidence type="ECO:0008006" key="6">
    <source>
        <dbReference type="Google" id="ProtNLM"/>
    </source>
</evidence>
<feature type="transmembrane region" description="Helical" evidence="3">
    <location>
        <begin position="95"/>
        <end position="115"/>
    </location>
</feature>
<keyword evidence="2" id="KW-0802">TPR repeat</keyword>
<evidence type="ECO:0000256" key="1">
    <source>
        <dbReference type="ARBA" id="ARBA00022737"/>
    </source>
</evidence>
<feature type="transmembrane region" description="Helical" evidence="3">
    <location>
        <begin position="355"/>
        <end position="376"/>
    </location>
</feature>
<feature type="transmembrane region" description="Helical" evidence="3">
    <location>
        <begin position="327"/>
        <end position="349"/>
    </location>
</feature>
<dbReference type="RefSeq" id="WP_404548513.1">
    <property type="nucleotide sequence ID" value="NZ_JADIKJ010000017.1"/>
</dbReference>
<evidence type="ECO:0000256" key="3">
    <source>
        <dbReference type="SAM" id="Phobius"/>
    </source>
</evidence>
<organism evidence="4 5">
    <name type="scientific">Dyella jejuensis</name>
    <dbReference type="NCBI Taxonomy" id="1432009"/>
    <lineage>
        <taxon>Bacteria</taxon>
        <taxon>Pseudomonadati</taxon>
        <taxon>Pseudomonadota</taxon>
        <taxon>Gammaproteobacteria</taxon>
        <taxon>Lysobacterales</taxon>
        <taxon>Rhodanobacteraceae</taxon>
        <taxon>Dyella</taxon>
    </lineage>
</organism>
<keyword evidence="3" id="KW-0472">Membrane</keyword>
<evidence type="ECO:0000313" key="5">
    <source>
        <dbReference type="Proteomes" id="UP001620461"/>
    </source>
</evidence>
<dbReference type="EMBL" id="JADIKJ010000017">
    <property type="protein sequence ID" value="MFK2901687.1"/>
    <property type="molecule type" value="Genomic_DNA"/>
</dbReference>
<feature type="transmembrane region" description="Helical" evidence="3">
    <location>
        <begin position="155"/>
        <end position="171"/>
    </location>
</feature>
<sequence length="658" mass="72567">MPTIPRSSYWLLAAALLLTAIVYWPGLSGSWLFDDYPNIVDNPGVQPQHINLGSLVSAALSSPASDFKRPLASLSFALNFLITGLDPFWMKLSNLVIHLLNGLLFFMLSRQLLAVATPASDQRRNEWVALLIAGGWLVLPINLTAVLYTVQRMESMANLFVLLGLIGYLAGRIRIFGVDSPTSQFGGGQHGGYRLCVLSLTVPTILGLLAKETAVMLPLYACLCEWILFGFRKKRNAAWASHKQPEYDTRILILFVVTLILPAIIGLAALLPSILAPATWAVRNFNLQTRMLTEARVVVGYIAWIVLPTPHALSFYHDDFNVSAGLLNPWSTLVSLLTLLALAVTVPAFRRSRPLVTLGIALFLGSHLLTGTILPLELVYEHRNYFASYGVLLAIIPPLVPDSSTQTGATPRILWVRYSILVCLLLLWSTETALTARAWGDPLKLAEVLAWRAPYSPRAEYELGRTYIIYSHYDPLSPFTQMAYAPLERAAALPGSSILPEQALIFMNARMSLPLKNAWWNSMIDTLRRREPTVQDESSLSALTQCARDGDCVLPKQRMVDAYEAALSHPRPSARLLSSYGDYAWNVLQDHHLGLRMINGAIAAAPSEPAYRITQVRMLAASGQTEKARLALNQLKALNIGGRLDNTLVGLENLPGIN</sequence>
<feature type="transmembrane region" description="Helical" evidence="3">
    <location>
        <begin position="383"/>
        <end position="400"/>
    </location>
</feature>
<dbReference type="PANTHER" id="PTHR44227">
    <property type="match status" value="1"/>
</dbReference>
<feature type="transmembrane region" description="Helical" evidence="3">
    <location>
        <begin position="215"/>
        <end position="231"/>
    </location>
</feature>